<keyword evidence="1" id="KW-0175">Coiled coil</keyword>
<proteinExistence type="predicted"/>
<organism evidence="2 3">
    <name type="scientific">Coprococcus intestinihominis</name>
    <dbReference type="NCBI Taxonomy" id="3133154"/>
    <lineage>
        <taxon>Bacteria</taxon>
        <taxon>Bacillati</taxon>
        <taxon>Bacillota</taxon>
        <taxon>Clostridia</taxon>
        <taxon>Lachnospirales</taxon>
        <taxon>Lachnospiraceae</taxon>
        <taxon>Coprococcus</taxon>
    </lineage>
</organism>
<feature type="coiled-coil region" evidence="1">
    <location>
        <begin position="180"/>
        <end position="207"/>
    </location>
</feature>
<comment type="caution">
    <text evidence="2">The sequence shown here is derived from an EMBL/GenBank/DDBJ whole genome shotgun (WGS) entry which is preliminary data.</text>
</comment>
<protein>
    <submittedName>
        <fullName evidence="2">Uncharacterized protein</fullName>
    </submittedName>
</protein>
<keyword evidence="3" id="KW-1185">Reference proteome</keyword>
<gene>
    <name evidence="2" type="ORF">WMO25_10205</name>
</gene>
<accession>A0ABV1B4V3</accession>
<reference evidence="2 3" key="1">
    <citation type="submission" date="2024-03" db="EMBL/GenBank/DDBJ databases">
        <title>Human intestinal bacterial collection.</title>
        <authorList>
            <person name="Pauvert C."/>
            <person name="Hitch T.C.A."/>
            <person name="Clavel T."/>
        </authorList>
    </citation>
    <scope>NUCLEOTIDE SEQUENCE [LARGE SCALE GENOMIC DNA]</scope>
    <source>
        <strain evidence="2 3">CLA-AA-H190</strain>
    </source>
</reference>
<dbReference type="RefSeq" id="WP_349085217.1">
    <property type="nucleotide sequence ID" value="NZ_JBBMEK010000121.1"/>
</dbReference>
<dbReference type="Proteomes" id="UP001469749">
    <property type="component" value="Unassembled WGS sequence"/>
</dbReference>
<evidence type="ECO:0000256" key="1">
    <source>
        <dbReference type="SAM" id="Coils"/>
    </source>
</evidence>
<evidence type="ECO:0000313" key="3">
    <source>
        <dbReference type="Proteomes" id="UP001469749"/>
    </source>
</evidence>
<name>A0ABV1B4V3_9FIRM</name>
<dbReference type="EMBL" id="JBBMEK010000121">
    <property type="protein sequence ID" value="MEQ2365468.1"/>
    <property type="molecule type" value="Genomic_DNA"/>
</dbReference>
<sequence>MSKYRKNEEAIIRRVKQLKGPCPDFYIIGHSTSAMERLGLKIAEVIDRQEMLPFKGLVRTFTIKMPYYEDWQGAGAFIQHLCDSYSIARDCYDTYIGTIVVELAEEWGRSGYNSSLRVFLEYIAEHSDICFILLVPAGQNQEKDDALFAEFVRYGVWMRVYSQTPSVEQCVKHFVTMAEKESWRVQAEAEQLLAEKLKERSESETENIIVVEQLFRQIYFEQCMQNGRSKVIRARDIGLMPGIQKREAARTIGFAAEQ</sequence>
<evidence type="ECO:0000313" key="2">
    <source>
        <dbReference type="EMBL" id="MEQ2365468.1"/>
    </source>
</evidence>